<proteinExistence type="predicted"/>
<evidence type="ECO:0000313" key="1">
    <source>
        <dbReference type="EMBL" id="KAK4296354.1"/>
    </source>
</evidence>
<dbReference type="EMBL" id="JAWZYT010003876">
    <property type="protein sequence ID" value="KAK4296354.1"/>
    <property type="molecule type" value="Genomic_DNA"/>
</dbReference>
<dbReference type="Proteomes" id="UP001292094">
    <property type="component" value="Unassembled WGS sequence"/>
</dbReference>
<organism evidence="1 2">
    <name type="scientific">Petrolisthes manimaculis</name>
    <dbReference type="NCBI Taxonomy" id="1843537"/>
    <lineage>
        <taxon>Eukaryota</taxon>
        <taxon>Metazoa</taxon>
        <taxon>Ecdysozoa</taxon>
        <taxon>Arthropoda</taxon>
        <taxon>Crustacea</taxon>
        <taxon>Multicrustacea</taxon>
        <taxon>Malacostraca</taxon>
        <taxon>Eumalacostraca</taxon>
        <taxon>Eucarida</taxon>
        <taxon>Decapoda</taxon>
        <taxon>Pleocyemata</taxon>
        <taxon>Anomura</taxon>
        <taxon>Galatheoidea</taxon>
        <taxon>Porcellanidae</taxon>
        <taxon>Petrolisthes</taxon>
    </lineage>
</organism>
<comment type="caution">
    <text evidence="1">The sequence shown here is derived from an EMBL/GenBank/DDBJ whole genome shotgun (WGS) entry which is preliminary data.</text>
</comment>
<sequence>MDGRIRIVMFTGVGYECKDKDIKVYGDSTQGDVVTTGGQQGGRGGPLLWCGAGGRMVWGRVGWGPGGGEGPHKSASRGTLTPAAFKVVAPPAACLRLPWLP</sequence>
<dbReference type="AlphaFoldDB" id="A0AAE1NVQ8"/>
<evidence type="ECO:0000313" key="2">
    <source>
        <dbReference type="Proteomes" id="UP001292094"/>
    </source>
</evidence>
<name>A0AAE1NVQ8_9EUCA</name>
<accession>A0AAE1NVQ8</accession>
<keyword evidence="2" id="KW-1185">Reference proteome</keyword>
<protein>
    <submittedName>
        <fullName evidence="1">Uncharacterized protein</fullName>
    </submittedName>
</protein>
<reference evidence="1" key="1">
    <citation type="submission" date="2023-11" db="EMBL/GenBank/DDBJ databases">
        <title>Genome assemblies of two species of porcelain crab, Petrolisthes cinctipes and Petrolisthes manimaculis (Anomura: Porcellanidae).</title>
        <authorList>
            <person name="Angst P."/>
        </authorList>
    </citation>
    <scope>NUCLEOTIDE SEQUENCE</scope>
    <source>
        <strain evidence="1">PB745_02</strain>
        <tissue evidence="1">Gill</tissue>
    </source>
</reference>
<gene>
    <name evidence="1" type="ORF">Pmani_031137</name>
</gene>